<dbReference type="Proteomes" id="UP000202743">
    <property type="component" value="Segment"/>
</dbReference>
<reference evidence="1 2" key="1">
    <citation type="journal article" date="2015" name="PLoS ONE">
        <title>Lysis to Kill: Evaluation of the Lytic Abilities, and Genomics of Nine Bacteriophages Infective for Gordonia spp. and Their Potential Use in Activated Sludge Foam Biocontrol.</title>
        <authorList>
            <person name="Dyson Z.A."/>
            <person name="Tucci J."/>
            <person name="Seviour R.J."/>
            <person name="Petrovski S."/>
        </authorList>
    </citation>
    <scope>NUCLEOTIDE SEQUENCE [LARGE SCALE GENOMIC DNA]</scope>
</reference>
<dbReference type="EMBL" id="KR063278">
    <property type="protein sequence ID" value="AKJ72529.1"/>
    <property type="molecule type" value="Genomic_DNA"/>
</dbReference>
<proteinExistence type="predicted"/>
<dbReference type="RefSeq" id="YP_009189229.1">
    <property type="nucleotide sequence ID" value="NC_028673.1"/>
</dbReference>
<accession>A0A0K0N6H3</accession>
<name>A0A0K0N6H3_9CAUD</name>
<organism evidence="1 2">
    <name type="scientific">Gordonia phage GMA7</name>
    <dbReference type="NCBI Taxonomy" id="1647286"/>
    <lineage>
        <taxon>Viruses</taxon>
        <taxon>Duplodnaviria</taxon>
        <taxon>Heunggongvirae</taxon>
        <taxon>Uroviricota</taxon>
        <taxon>Caudoviricetes</taxon>
        <taxon>Getseptimavirus</taxon>
        <taxon>Getseptimavirus GMA7</taxon>
    </lineage>
</organism>
<protein>
    <submittedName>
        <fullName evidence="1">Uncharacterized protein</fullName>
    </submittedName>
</protein>
<gene>
    <name evidence="1" type="ORF">GMA7_92</name>
</gene>
<evidence type="ECO:0000313" key="2">
    <source>
        <dbReference type="Proteomes" id="UP000202743"/>
    </source>
</evidence>
<dbReference type="GeneID" id="26517452"/>
<keyword evidence="2" id="KW-1185">Reference proteome</keyword>
<dbReference type="KEGG" id="vg:26517452"/>
<sequence>MVGTINTIASLTGHSFLHCLCGTTYDLRIFFWYRGLSRELFSTRRVDQTLLPMSSPNCWPLYGPYATRVPNRLHSTGGPNSARQRCNQRGVIAKDGCHYTGPHFESTKQVRQPSNERFALARAELFAKSSRLLNRSHEMFRVWG</sequence>
<evidence type="ECO:0000313" key="1">
    <source>
        <dbReference type="EMBL" id="AKJ72529.1"/>
    </source>
</evidence>